<dbReference type="AlphaFoldDB" id="A0A091UTV5"/>
<accession>A0A091UTV5</accession>
<evidence type="ECO:0000313" key="5">
    <source>
        <dbReference type="Proteomes" id="UP000053283"/>
    </source>
</evidence>
<gene>
    <name evidence="4" type="ORF">Y956_06980</name>
</gene>
<organism evidence="4 5">
    <name type="scientific">Nipponia nippon</name>
    <name type="common">Crested ibis</name>
    <name type="synonym">Ibis nippon</name>
    <dbReference type="NCBI Taxonomy" id="128390"/>
    <lineage>
        <taxon>Eukaryota</taxon>
        <taxon>Metazoa</taxon>
        <taxon>Chordata</taxon>
        <taxon>Craniata</taxon>
        <taxon>Vertebrata</taxon>
        <taxon>Euteleostomi</taxon>
        <taxon>Archelosauria</taxon>
        <taxon>Archosauria</taxon>
        <taxon>Dinosauria</taxon>
        <taxon>Saurischia</taxon>
        <taxon>Theropoda</taxon>
        <taxon>Coelurosauria</taxon>
        <taxon>Aves</taxon>
        <taxon>Neognathae</taxon>
        <taxon>Neoaves</taxon>
        <taxon>Aequornithes</taxon>
        <taxon>Pelecaniformes</taxon>
        <taxon>Threskiornithidae</taxon>
        <taxon>Nipponia</taxon>
    </lineage>
</organism>
<dbReference type="PANTHER" id="PTHR23411">
    <property type="entry name" value="TAPASIN"/>
    <property type="match status" value="1"/>
</dbReference>
<evidence type="ECO:0000259" key="3">
    <source>
        <dbReference type="PROSITE" id="PS50835"/>
    </source>
</evidence>
<keyword evidence="1" id="KW-1015">Disulfide bond</keyword>
<evidence type="ECO:0000256" key="2">
    <source>
        <dbReference type="ARBA" id="ARBA00023319"/>
    </source>
</evidence>
<reference evidence="4 5" key="1">
    <citation type="submission" date="2014-04" db="EMBL/GenBank/DDBJ databases">
        <title>Genome evolution of avian class.</title>
        <authorList>
            <person name="Zhang G."/>
            <person name="Li C."/>
        </authorList>
    </citation>
    <scope>NUCLEOTIDE SEQUENCE [LARGE SCALE GENOMIC DNA]</scope>
    <source>
        <strain evidence="4">BGI_Y956</strain>
    </source>
</reference>
<dbReference type="Gene3D" id="2.60.40.10">
    <property type="entry name" value="Immunoglobulins"/>
    <property type="match status" value="1"/>
</dbReference>
<dbReference type="EMBL" id="KL410140">
    <property type="protein sequence ID" value="KFQ94409.1"/>
    <property type="molecule type" value="Genomic_DNA"/>
</dbReference>
<name>A0A091UTV5_NIPNI</name>
<protein>
    <submittedName>
        <fullName evidence="4">Ig lambda-1 chain C regions</fullName>
    </submittedName>
</protein>
<feature type="non-terminal residue" evidence="4">
    <location>
        <position position="106"/>
    </location>
</feature>
<keyword evidence="2" id="KW-0393">Immunoglobulin domain</keyword>
<dbReference type="SMART" id="SM00407">
    <property type="entry name" value="IGc1"/>
    <property type="match status" value="1"/>
</dbReference>
<dbReference type="STRING" id="128390.A0A091UTV5"/>
<dbReference type="PROSITE" id="PS50835">
    <property type="entry name" value="IG_LIKE"/>
    <property type="match status" value="1"/>
</dbReference>
<dbReference type="CDD" id="cd07699">
    <property type="entry name" value="IgC1_L"/>
    <property type="match status" value="1"/>
</dbReference>
<proteinExistence type="predicted"/>
<feature type="domain" description="Ig-like" evidence="3">
    <location>
        <begin position="6"/>
        <end position="103"/>
    </location>
</feature>
<dbReference type="InterPro" id="IPR003597">
    <property type="entry name" value="Ig_C1-set"/>
</dbReference>
<sequence>QPKVSPTVYLFPPSSDELSTQNKATLVCLLGDFYPRSVQVAWTADGRTLSSGIETSQPQRQTNNQYMASSYLTLSAADWKSHETYACKVTHEAGNVEKSLKRSECS</sequence>
<evidence type="ECO:0000256" key="1">
    <source>
        <dbReference type="ARBA" id="ARBA00023157"/>
    </source>
</evidence>
<dbReference type="InterPro" id="IPR013783">
    <property type="entry name" value="Ig-like_fold"/>
</dbReference>
<feature type="non-terminal residue" evidence="4">
    <location>
        <position position="1"/>
    </location>
</feature>
<dbReference type="Proteomes" id="UP000053283">
    <property type="component" value="Unassembled WGS sequence"/>
</dbReference>
<keyword evidence="5" id="KW-1185">Reference proteome</keyword>
<dbReference type="FunFam" id="2.60.40.10:FF:000283">
    <property type="entry name" value="Immunoglobulin kappa constant"/>
    <property type="match status" value="1"/>
</dbReference>
<dbReference type="InterPro" id="IPR050380">
    <property type="entry name" value="Immune_Resp_Modulators"/>
</dbReference>
<evidence type="ECO:0000313" key="4">
    <source>
        <dbReference type="EMBL" id="KFQ94409.1"/>
    </source>
</evidence>
<dbReference type="InterPro" id="IPR007110">
    <property type="entry name" value="Ig-like_dom"/>
</dbReference>
<dbReference type="SUPFAM" id="SSF48726">
    <property type="entry name" value="Immunoglobulin"/>
    <property type="match status" value="1"/>
</dbReference>
<dbReference type="PROSITE" id="PS00290">
    <property type="entry name" value="IG_MHC"/>
    <property type="match status" value="1"/>
</dbReference>
<dbReference type="InterPro" id="IPR003006">
    <property type="entry name" value="Ig/MHC_CS"/>
</dbReference>
<dbReference type="Pfam" id="PF07654">
    <property type="entry name" value="C1-set"/>
    <property type="match status" value="1"/>
</dbReference>
<dbReference type="InterPro" id="IPR036179">
    <property type="entry name" value="Ig-like_dom_sf"/>
</dbReference>